<feature type="chain" id="PRO_5021911881" description="Secreted protein" evidence="1">
    <location>
        <begin position="32"/>
        <end position="179"/>
    </location>
</feature>
<dbReference type="AlphaFoldDB" id="A0A561SEU6"/>
<keyword evidence="3" id="KW-1185">Reference proteome</keyword>
<reference evidence="2 3" key="1">
    <citation type="submission" date="2019-06" db="EMBL/GenBank/DDBJ databases">
        <title>Sequencing the genomes of 1000 actinobacteria strains.</title>
        <authorList>
            <person name="Klenk H.-P."/>
        </authorList>
    </citation>
    <scope>NUCLEOTIDE SEQUENCE [LARGE SCALE GENOMIC DNA]</scope>
    <source>
        <strain evidence="2 3">DSM 44826</strain>
    </source>
</reference>
<protein>
    <recommendedName>
        <fullName evidence="4">Secreted protein</fullName>
    </recommendedName>
</protein>
<dbReference type="RefSeq" id="WP_246214208.1">
    <property type="nucleotide sequence ID" value="NZ_BAAAMZ010000005.1"/>
</dbReference>
<sequence length="179" mass="18652">MSIPPAPRTLVLAALAVTAASLTLATTIAQAAPQTGQSAPAQAAATAPAQAAGDDAMPSAVEDYLHPGAAQILQNQKITLKRGDGHLKLVDCQARHDVMVESRLAQKQFCFAVTGSKGYLALELPDAFGIWTEDHPVQAKITAEGKETVIDAAKNDYQPIGEAGSTGKRSVLVELRING</sequence>
<proteinExistence type="predicted"/>
<name>A0A561SEU6_9ACTN</name>
<evidence type="ECO:0000313" key="3">
    <source>
        <dbReference type="Proteomes" id="UP000317940"/>
    </source>
</evidence>
<dbReference type="EMBL" id="VIWT01000006">
    <property type="protein sequence ID" value="TWF73357.1"/>
    <property type="molecule type" value="Genomic_DNA"/>
</dbReference>
<evidence type="ECO:0008006" key="4">
    <source>
        <dbReference type="Google" id="ProtNLM"/>
    </source>
</evidence>
<dbReference type="Proteomes" id="UP000317940">
    <property type="component" value="Unassembled WGS sequence"/>
</dbReference>
<comment type="caution">
    <text evidence="2">The sequence shown here is derived from an EMBL/GenBank/DDBJ whole genome shotgun (WGS) entry which is preliminary data.</text>
</comment>
<keyword evidence="1" id="KW-0732">Signal</keyword>
<evidence type="ECO:0000256" key="1">
    <source>
        <dbReference type="SAM" id="SignalP"/>
    </source>
</evidence>
<organism evidence="2 3">
    <name type="scientific">Kitasatospora viridis</name>
    <dbReference type="NCBI Taxonomy" id="281105"/>
    <lineage>
        <taxon>Bacteria</taxon>
        <taxon>Bacillati</taxon>
        <taxon>Actinomycetota</taxon>
        <taxon>Actinomycetes</taxon>
        <taxon>Kitasatosporales</taxon>
        <taxon>Streptomycetaceae</taxon>
        <taxon>Kitasatospora</taxon>
    </lineage>
</organism>
<evidence type="ECO:0000313" key="2">
    <source>
        <dbReference type="EMBL" id="TWF73357.1"/>
    </source>
</evidence>
<accession>A0A561SEU6</accession>
<gene>
    <name evidence="2" type="ORF">FHX73_16508</name>
</gene>
<feature type="signal peptide" evidence="1">
    <location>
        <begin position="1"/>
        <end position="31"/>
    </location>
</feature>